<sequence length="325" mass="36205">MRGNRPIHFFLFFIFFSTISCRKMTSGNNDNSNKNNNQTPITSFFAEDIDKLQTVTLVEGHLPLIITVPHGSLNLPDSIPNRTEGQLVADAYTISVANQLSNQIQQHYKVIPYLVVFNVARRKVDVNRPINEGCESPQGRRVWKDYHNTLQKTVDTVKKRYGHGLLLDIHGQAHKEGMVELGYLLSGDALRSVSTNDSALVKQSSIQLLASRLQKSGSTATAAASLLRGNGSFGHAMMVNSTGNEASLSVQVVPSPSYPYPENGTLYFRGGYTTKRYHTTLDVIQVESPKSLRFSKEGRKLLCDNLAKAAIFMLDHYYLPNRSKL</sequence>
<dbReference type="OrthoDB" id="71260at2759"/>
<name>A0A1X2IKT1_9FUNG</name>
<protein>
    <recommendedName>
        <fullName evidence="4">N-formylglutamate amidohydrolase</fullName>
    </recommendedName>
</protein>
<gene>
    <name evidence="2" type="ORF">BCR42DRAFT_412115</name>
</gene>
<dbReference type="Gene3D" id="3.40.630.40">
    <property type="entry name" value="Zn-dependent exopeptidases"/>
    <property type="match status" value="1"/>
</dbReference>
<keyword evidence="3" id="KW-1185">Reference proteome</keyword>
<dbReference type="Proteomes" id="UP000193560">
    <property type="component" value="Unassembled WGS sequence"/>
</dbReference>
<proteinExistence type="predicted"/>
<dbReference type="AlphaFoldDB" id="A0A1X2IKT1"/>
<dbReference type="STRING" id="90262.A0A1X2IKT1"/>
<evidence type="ECO:0000313" key="3">
    <source>
        <dbReference type="Proteomes" id="UP000193560"/>
    </source>
</evidence>
<keyword evidence="1" id="KW-0732">Signal</keyword>
<evidence type="ECO:0000313" key="2">
    <source>
        <dbReference type="EMBL" id="ORZ17613.1"/>
    </source>
</evidence>
<evidence type="ECO:0000256" key="1">
    <source>
        <dbReference type="SAM" id="SignalP"/>
    </source>
</evidence>
<dbReference type="PROSITE" id="PS51257">
    <property type="entry name" value="PROKAR_LIPOPROTEIN"/>
    <property type="match status" value="1"/>
</dbReference>
<accession>A0A1X2IKT1</accession>
<comment type="caution">
    <text evidence="2">The sequence shown here is derived from an EMBL/GenBank/DDBJ whole genome shotgun (WGS) entry which is preliminary data.</text>
</comment>
<feature type="chain" id="PRO_5012597721" description="N-formylglutamate amidohydrolase" evidence="1">
    <location>
        <begin position="22"/>
        <end position="325"/>
    </location>
</feature>
<dbReference type="SUPFAM" id="SSF53187">
    <property type="entry name" value="Zn-dependent exopeptidases"/>
    <property type="match status" value="1"/>
</dbReference>
<evidence type="ECO:0008006" key="4">
    <source>
        <dbReference type="Google" id="ProtNLM"/>
    </source>
</evidence>
<organism evidence="2 3">
    <name type="scientific">Absidia repens</name>
    <dbReference type="NCBI Taxonomy" id="90262"/>
    <lineage>
        <taxon>Eukaryota</taxon>
        <taxon>Fungi</taxon>
        <taxon>Fungi incertae sedis</taxon>
        <taxon>Mucoromycota</taxon>
        <taxon>Mucoromycotina</taxon>
        <taxon>Mucoromycetes</taxon>
        <taxon>Mucorales</taxon>
        <taxon>Cunninghamellaceae</taxon>
        <taxon>Absidia</taxon>
    </lineage>
</organism>
<feature type="signal peptide" evidence="1">
    <location>
        <begin position="1"/>
        <end position="21"/>
    </location>
</feature>
<reference evidence="2 3" key="1">
    <citation type="submission" date="2016-07" db="EMBL/GenBank/DDBJ databases">
        <title>Pervasive Adenine N6-methylation of Active Genes in Fungi.</title>
        <authorList>
            <consortium name="DOE Joint Genome Institute"/>
            <person name="Mondo S.J."/>
            <person name="Dannebaum R.O."/>
            <person name="Kuo R.C."/>
            <person name="Labutti K."/>
            <person name="Haridas S."/>
            <person name="Kuo A."/>
            <person name="Salamov A."/>
            <person name="Ahrendt S.R."/>
            <person name="Lipzen A."/>
            <person name="Sullivan W."/>
            <person name="Andreopoulos W.B."/>
            <person name="Clum A."/>
            <person name="Lindquist E."/>
            <person name="Daum C."/>
            <person name="Ramamoorthy G.K."/>
            <person name="Gryganskyi A."/>
            <person name="Culley D."/>
            <person name="Magnuson J.K."/>
            <person name="James T.Y."/>
            <person name="O'Malley M.A."/>
            <person name="Stajich J.E."/>
            <person name="Spatafora J.W."/>
            <person name="Visel A."/>
            <person name="Grigoriev I.V."/>
        </authorList>
    </citation>
    <scope>NUCLEOTIDE SEQUENCE [LARGE SCALE GENOMIC DNA]</scope>
    <source>
        <strain evidence="2 3">NRRL 1336</strain>
    </source>
</reference>
<dbReference type="EMBL" id="MCGE01000009">
    <property type="protein sequence ID" value="ORZ17613.1"/>
    <property type="molecule type" value="Genomic_DNA"/>
</dbReference>